<organism evidence="1 2">
    <name type="scientific">Burkholderia mallei (strain NCTC 10229)</name>
    <dbReference type="NCBI Taxonomy" id="412022"/>
    <lineage>
        <taxon>Bacteria</taxon>
        <taxon>Pseudomonadati</taxon>
        <taxon>Pseudomonadota</taxon>
        <taxon>Betaproteobacteria</taxon>
        <taxon>Burkholderiales</taxon>
        <taxon>Burkholderiaceae</taxon>
        <taxon>Burkholderia</taxon>
        <taxon>pseudomallei group</taxon>
    </lineage>
</organism>
<dbReference type="KEGG" id="bml:BMA10229_1454"/>
<dbReference type="AlphaFoldDB" id="A2RZY7"/>
<evidence type="ECO:0000313" key="2">
    <source>
        <dbReference type="Proteomes" id="UP000002283"/>
    </source>
</evidence>
<dbReference type="HOGENOM" id="CLU_3306083_0_0_4"/>
<gene>
    <name evidence="1" type="ordered locus">BMA10229_1454</name>
</gene>
<protein>
    <submittedName>
        <fullName evidence="1">Uncharacterized protein</fullName>
    </submittedName>
</protein>
<proteinExistence type="predicted"/>
<sequence>MPAAAAAMAAEHLTKHLERAVSERIGHAAFAARKTVSVTHVRLLCL</sequence>
<dbReference type="Proteomes" id="UP000002283">
    <property type="component" value="Chromosome II"/>
</dbReference>
<reference evidence="1 2" key="1">
    <citation type="submission" date="2007-01" db="EMBL/GenBank/DDBJ databases">
        <authorList>
            <person name="DeShazer D."/>
            <person name="Woods D.E."/>
            <person name="Nierman W.C."/>
        </authorList>
    </citation>
    <scope>NUCLEOTIDE SEQUENCE [LARGE SCALE GENOMIC DNA]</scope>
    <source>
        <strain evidence="1 2">NCTC 10229</strain>
    </source>
</reference>
<accession>A2RZY7</accession>
<evidence type="ECO:0000313" key="1">
    <source>
        <dbReference type="EMBL" id="ABN00514.2"/>
    </source>
</evidence>
<dbReference type="EMBL" id="CP000545">
    <property type="protein sequence ID" value="ABN00514.2"/>
    <property type="molecule type" value="Genomic_DNA"/>
</dbReference>
<name>A2RZY7_BURM9</name>